<reference evidence="2 3" key="1">
    <citation type="submission" date="2024-05" db="EMBL/GenBank/DDBJ databases">
        <authorList>
            <person name="Liu Q."/>
            <person name="Xin Y.-H."/>
        </authorList>
    </citation>
    <scope>NUCLEOTIDE SEQUENCE [LARGE SCALE GENOMIC DNA]</scope>
    <source>
        <strain evidence="2 3">CGMCC 1.10181</strain>
    </source>
</reference>
<dbReference type="Proteomes" id="UP001419910">
    <property type="component" value="Unassembled WGS sequence"/>
</dbReference>
<keyword evidence="1" id="KW-0812">Transmembrane</keyword>
<evidence type="ECO:0008006" key="4">
    <source>
        <dbReference type="Google" id="ProtNLM"/>
    </source>
</evidence>
<evidence type="ECO:0000313" key="2">
    <source>
        <dbReference type="EMBL" id="MEN2793326.1"/>
    </source>
</evidence>
<keyword evidence="1" id="KW-1133">Transmembrane helix</keyword>
<proteinExistence type="predicted"/>
<feature type="transmembrane region" description="Helical" evidence="1">
    <location>
        <begin position="6"/>
        <end position="22"/>
    </location>
</feature>
<sequence>MSPSLTILSIVVIALGVVPLIWPRAIFEYPFVVGMLLSVWLLPQAWAVERDGLAGAFDPTETWTYMTLCIIFLCAGYIAGRMIGKQRAAKVRAVIGSMYNEKRMTQASAALIAVGAISYVLMERMAATNDYTGGWTGIIIVYGLLAMCLVFGAALTFLIFLRTGDKFALILFVTATGIYLPILLISVKREFIFDFAVIIFGGLFLVRKIVPPRIVLIALCLIGGFIINKAGDIRGYVHDNDSSLVGALTSADVLSGQYASKSGVEAAEVTGAVTDIAIASELGDYHPFVGLYNGMVSRYFPAVIFGRNAKDSLMVKTEEANPLSNRAMAHGATRTGFSDTFLDYWYFGVLAFVSLGVLFGWLYSFAIAGGLRDQYLFVSLLGGGLHALTHGYNELVCSLPFMFLIVWLPFRYARVTKAERQKMGLLTGEAGVRS</sequence>
<feature type="transmembrane region" description="Helical" evidence="1">
    <location>
        <begin position="398"/>
        <end position="413"/>
    </location>
</feature>
<keyword evidence="1" id="KW-0472">Membrane</keyword>
<gene>
    <name evidence="2" type="ORF">ABC974_27145</name>
</gene>
<evidence type="ECO:0000313" key="3">
    <source>
        <dbReference type="Proteomes" id="UP001419910"/>
    </source>
</evidence>
<protein>
    <recommendedName>
        <fullName evidence="4">Oligosaccharide repeat unit polymerase</fullName>
    </recommendedName>
</protein>
<feature type="transmembrane region" description="Helical" evidence="1">
    <location>
        <begin position="344"/>
        <end position="363"/>
    </location>
</feature>
<accession>A0ABU9YBY7</accession>
<feature type="transmembrane region" description="Helical" evidence="1">
    <location>
        <begin position="29"/>
        <end position="48"/>
    </location>
</feature>
<feature type="transmembrane region" description="Helical" evidence="1">
    <location>
        <begin position="63"/>
        <end position="83"/>
    </location>
</feature>
<comment type="caution">
    <text evidence="2">The sequence shown here is derived from an EMBL/GenBank/DDBJ whole genome shotgun (WGS) entry which is preliminary data.</text>
</comment>
<dbReference type="EMBL" id="JBDIME010000044">
    <property type="protein sequence ID" value="MEN2793326.1"/>
    <property type="molecule type" value="Genomic_DNA"/>
</dbReference>
<organism evidence="2 3">
    <name type="scientific">Sphingomonas oligophenolica</name>
    <dbReference type="NCBI Taxonomy" id="301154"/>
    <lineage>
        <taxon>Bacteria</taxon>
        <taxon>Pseudomonadati</taxon>
        <taxon>Pseudomonadota</taxon>
        <taxon>Alphaproteobacteria</taxon>
        <taxon>Sphingomonadales</taxon>
        <taxon>Sphingomonadaceae</taxon>
        <taxon>Sphingomonas</taxon>
    </lineage>
</organism>
<feature type="transmembrane region" description="Helical" evidence="1">
    <location>
        <begin position="104"/>
        <end position="122"/>
    </location>
</feature>
<feature type="transmembrane region" description="Helical" evidence="1">
    <location>
        <begin position="167"/>
        <end position="185"/>
    </location>
</feature>
<keyword evidence="3" id="KW-1185">Reference proteome</keyword>
<feature type="transmembrane region" description="Helical" evidence="1">
    <location>
        <begin position="134"/>
        <end position="160"/>
    </location>
</feature>
<dbReference type="RefSeq" id="WP_343888702.1">
    <property type="nucleotide sequence ID" value="NZ_BAAAEH010000011.1"/>
</dbReference>
<feature type="transmembrane region" description="Helical" evidence="1">
    <location>
        <begin position="214"/>
        <end position="231"/>
    </location>
</feature>
<evidence type="ECO:0000256" key="1">
    <source>
        <dbReference type="SAM" id="Phobius"/>
    </source>
</evidence>
<name>A0ABU9YBY7_9SPHN</name>